<accession>A0A0F9TN04</accession>
<evidence type="ECO:0000313" key="1">
    <source>
        <dbReference type="EMBL" id="KKN50466.1"/>
    </source>
</evidence>
<dbReference type="EMBL" id="LAZR01001112">
    <property type="protein sequence ID" value="KKN50466.1"/>
    <property type="molecule type" value="Genomic_DNA"/>
</dbReference>
<organism evidence="1">
    <name type="scientific">marine sediment metagenome</name>
    <dbReference type="NCBI Taxonomy" id="412755"/>
    <lineage>
        <taxon>unclassified sequences</taxon>
        <taxon>metagenomes</taxon>
        <taxon>ecological metagenomes</taxon>
    </lineage>
</organism>
<comment type="caution">
    <text evidence="1">The sequence shown here is derived from an EMBL/GenBank/DDBJ whole genome shotgun (WGS) entry which is preliminary data.</text>
</comment>
<gene>
    <name evidence="1" type="ORF">LCGC14_0632340</name>
</gene>
<protein>
    <submittedName>
        <fullName evidence="1">Uncharacterized protein</fullName>
    </submittedName>
</protein>
<proteinExistence type="predicted"/>
<dbReference type="AlphaFoldDB" id="A0A0F9TN04"/>
<reference evidence="1" key="1">
    <citation type="journal article" date="2015" name="Nature">
        <title>Complex archaea that bridge the gap between prokaryotes and eukaryotes.</title>
        <authorList>
            <person name="Spang A."/>
            <person name="Saw J.H."/>
            <person name="Jorgensen S.L."/>
            <person name="Zaremba-Niedzwiedzka K."/>
            <person name="Martijn J."/>
            <person name="Lind A.E."/>
            <person name="van Eijk R."/>
            <person name="Schleper C."/>
            <person name="Guy L."/>
            <person name="Ettema T.J."/>
        </authorList>
    </citation>
    <scope>NUCLEOTIDE SEQUENCE</scope>
</reference>
<sequence length="57" mass="6986">MFHKIFHFYQIYHKEGKCLLQDHLDTNLEFHKIGFPELVGCLYDDIFDQPLYFDQFS</sequence>
<name>A0A0F9TN04_9ZZZZ</name>